<evidence type="ECO:0000259" key="5">
    <source>
        <dbReference type="PROSITE" id="PS50931"/>
    </source>
</evidence>
<evidence type="ECO:0000256" key="4">
    <source>
        <dbReference type="ARBA" id="ARBA00023163"/>
    </source>
</evidence>
<proteinExistence type="inferred from homology"/>
<feature type="domain" description="HTH lysR-type" evidence="5">
    <location>
        <begin position="1"/>
        <end position="58"/>
    </location>
</feature>
<dbReference type="SUPFAM" id="SSF46785">
    <property type="entry name" value="Winged helix' DNA-binding domain"/>
    <property type="match status" value="1"/>
</dbReference>
<dbReference type="EMBL" id="JAGGLL010000012">
    <property type="protein sequence ID" value="MBP2022006.1"/>
    <property type="molecule type" value="Genomic_DNA"/>
</dbReference>
<reference evidence="6 7" key="1">
    <citation type="submission" date="2021-03" db="EMBL/GenBank/DDBJ databases">
        <title>Genomic Encyclopedia of Type Strains, Phase IV (KMG-IV): sequencing the most valuable type-strain genomes for metagenomic binning, comparative biology and taxonomic classification.</title>
        <authorList>
            <person name="Goeker M."/>
        </authorList>
    </citation>
    <scope>NUCLEOTIDE SEQUENCE [LARGE SCALE GENOMIC DNA]</scope>
    <source>
        <strain evidence="6 7">DSM 28650</strain>
    </source>
</reference>
<keyword evidence="7" id="KW-1185">Reference proteome</keyword>
<sequence length="292" mass="33534">MNYDFYKTFVVLAETKNFSKTAEKLNIVQSTVSNRVQELEKYLGIDLCYRTNKSVLLTQSGLWFLPYAKRIVAMEDESIRMLTSLKYKNTVRIGTVHSLYSSYLKKMVKKFMKLSPDTSLEVKISHTPNLLEMLSDGLIDIGLVSNLPKSNKFTCSHMLKDEIILTTKNHENYFSSISMSDVKNIPLLYADSGDNFIEHIENYLQCKLEFKFSIDQISEIVEYLEEGFGYAFVPKSLVNNAIKEGYLKEVSVKDAPQCNANAYVIIEKNNIKREILNSFLQLFLDNNITSLI</sequence>
<dbReference type="PROSITE" id="PS50931">
    <property type="entry name" value="HTH_LYSR"/>
    <property type="match status" value="1"/>
</dbReference>
<dbReference type="InterPro" id="IPR000847">
    <property type="entry name" value="LysR_HTH_N"/>
</dbReference>
<keyword evidence="4" id="KW-0804">Transcription</keyword>
<organism evidence="6 7">
    <name type="scientific">Clostridium punense</name>
    <dbReference type="NCBI Taxonomy" id="1054297"/>
    <lineage>
        <taxon>Bacteria</taxon>
        <taxon>Bacillati</taxon>
        <taxon>Bacillota</taxon>
        <taxon>Clostridia</taxon>
        <taxon>Eubacteriales</taxon>
        <taxon>Clostridiaceae</taxon>
        <taxon>Clostridium</taxon>
    </lineage>
</organism>
<dbReference type="PRINTS" id="PR00039">
    <property type="entry name" value="HTHLYSR"/>
</dbReference>
<gene>
    <name evidence="6" type="ORF">J2Z44_001807</name>
</gene>
<dbReference type="InterPro" id="IPR036390">
    <property type="entry name" value="WH_DNA-bd_sf"/>
</dbReference>
<accession>A0ABS4K4E4</accession>
<dbReference type="RefSeq" id="WP_021281617.1">
    <property type="nucleotide sequence ID" value="NZ_JAGGLL010000012.1"/>
</dbReference>
<dbReference type="Proteomes" id="UP001519308">
    <property type="component" value="Unassembled WGS sequence"/>
</dbReference>
<protein>
    <submittedName>
        <fullName evidence="6">DNA-binding transcriptional LysR family regulator</fullName>
    </submittedName>
</protein>
<dbReference type="Gene3D" id="1.10.10.10">
    <property type="entry name" value="Winged helix-like DNA-binding domain superfamily/Winged helix DNA-binding domain"/>
    <property type="match status" value="1"/>
</dbReference>
<dbReference type="Pfam" id="PF00126">
    <property type="entry name" value="HTH_1"/>
    <property type="match status" value="1"/>
</dbReference>
<keyword evidence="3 6" id="KW-0238">DNA-binding</keyword>
<dbReference type="InterPro" id="IPR036388">
    <property type="entry name" value="WH-like_DNA-bd_sf"/>
</dbReference>
<comment type="similarity">
    <text evidence="1">Belongs to the LysR transcriptional regulatory family.</text>
</comment>
<dbReference type="PANTHER" id="PTHR30126">
    <property type="entry name" value="HTH-TYPE TRANSCRIPTIONAL REGULATOR"/>
    <property type="match status" value="1"/>
</dbReference>
<evidence type="ECO:0000313" key="6">
    <source>
        <dbReference type="EMBL" id="MBP2022006.1"/>
    </source>
</evidence>
<evidence type="ECO:0000256" key="3">
    <source>
        <dbReference type="ARBA" id="ARBA00023125"/>
    </source>
</evidence>
<dbReference type="GO" id="GO:0003677">
    <property type="term" value="F:DNA binding"/>
    <property type="evidence" value="ECO:0007669"/>
    <property type="project" value="UniProtKB-KW"/>
</dbReference>
<dbReference type="Pfam" id="PF03466">
    <property type="entry name" value="LysR_substrate"/>
    <property type="match status" value="1"/>
</dbReference>
<dbReference type="SUPFAM" id="SSF53850">
    <property type="entry name" value="Periplasmic binding protein-like II"/>
    <property type="match status" value="1"/>
</dbReference>
<name>A0ABS4K4E4_9CLOT</name>
<comment type="caution">
    <text evidence="6">The sequence shown here is derived from an EMBL/GenBank/DDBJ whole genome shotgun (WGS) entry which is preliminary data.</text>
</comment>
<dbReference type="PANTHER" id="PTHR30126:SF64">
    <property type="entry name" value="HTH-TYPE TRANSCRIPTIONAL REGULATOR CITR"/>
    <property type="match status" value="1"/>
</dbReference>
<evidence type="ECO:0000256" key="1">
    <source>
        <dbReference type="ARBA" id="ARBA00009437"/>
    </source>
</evidence>
<keyword evidence="2" id="KW-0805">Transcription regulation</keyword>
<evidence type="ECO:0000313" key="7">
    <source>
        <dbReference type="Proteomes" id="UP001519308"/>
    </source>
</evidence>
<dbReference type="CDD" id="cd05466">
    <property type="entry name" value="PBP2_LTTR_substrate"/>
    <property type="match status" value="1"/>
</dbReference>
<dbReference type="InterPro" id="IPR005119">
    <property type="entry name" value="LysR_subst-bd"/>
</dbReference>
<dbReference type="Gene3D" id="3.40.190.290">
    <property type="match status" value="1"/>
</dbReference>
<evidence type="ECO:0000256" key="2">
    <source>
        <dbReference type="ARBA" id="ARBA00023015"/>
    </source>
</evidence>